<name>A0A414NVY8_9FIRM</name>
<reference evidence="3 4" key="1">
    <citation type="submission" date="2018-08" db="EMBL/GenBank/DDBJ databases">
        <title>A genome reference for cultivated species of the human gut microbiota.</title>
        <authorList>
            <person name="Zou Y."/>
            <person name="Xue W."/>
            <person name="Luo G."/>
        </authorList>
    </citation>
    <scope>NUCLEOTIDE SEQUENCE [LARGE SCALE GENOMIC DNA]</scope>
    <source>
        <strain evidence="3 4">AM25-21AC</strain>
    </source>
</reference>
<dbReference type="InterPro" id="IPR043128">
    <property type="entry name" value="Rev_trsase/Diguanyl_cyclase"/>
</dbReference>
<dbReference type="Gene3D" id="3.20.20.450">
    <property type="entry name" value="EAL domain"/>
    <property type="match status" value="1"/>
</dbReference>
<dbReference type="Gene3D" id="3.30.450.20">
    <property type="entry name" value="PAS domain"/>
    <property type="match status" value="1"/>
</dbReference>
<accession>A0A414NVY8</accession>
<evidence type="ECO:0000313" key="3">
    <source>
        <dbReference type="EMBL" id="RHF51162.1"/>
    </source>
</evidence>
<dbReference type="InterPro" id="IPR035919">
    <property type="entry name" value="EAL_sf"/>
</dbReference>
<dbReference type="InterPro" id="IPR000160">
    <property type="entry name" value="GGDEF_dom"/>
</dbReference>
<dbReference type="OrthoDB" id="9805474at2"/>
<dbReference type="SUPFAM" id="SSF141868">
    <property type="entry name" value="EAL domain-like"/>
    <property type="match status" value="1"/>
</dbReference>
<sequence length="822" mass="95602">MRKKRRQIDMPPSYVIEHLDEAIEKHWVRVHYQPIMRTITGQLCAMEGLARWDDPNWGFLTPPFFIGILEQHNLIHKLDAFLIEEVCRNQARVRKAGLPSVAVSLNLSRLDFINCDIFEIVENAVRKYNVPRDLLHLEIVENILTDRNKKIGEVLDRFRAAGYEIWMDDFGSGYSSLKFLKDQRFDVLKMDMAFLKSDTQRARDIIISIISMDKRIGNRTLAEGVETQEQFEFLREIGCEKIQGYYLGRPRPYDETINNCLEKGISVELNCWKAYYDAIMEVDFLTGHALLLIEYRDHAYHILFANQKSRELFWQGDAEKCRKWEEAFNTYNQPAVRYLRRGLRRVMLSGEDEELAYPLDGDFIMMDCHRVISYNGRCLLSVNCRLHKVAHEGDLFRPAYLLRNLFYLYDKVATFNLAKNEAIELTQPQLRSGLHKVPLDEMLAEYREQEVYHADRKRFAEFFDVKTIPERVAASKLGSIVEAFRTKGPDGTLIWKTHRLTRISSSRGDIYFCVVRVSDAQDLADYEAKCRDQYVLRTDTGMDSADLLWRNFITGFPLPAFWKDTKRCFCGVNQRFLDFYDFDSVQDLAERTDEDMNWHVHPEPFARDEHDVLEKGITLRDVPGQCLARGVQRDILATKWPIYDAKGNIAGLMGYFVSAEALARVQQQSHKAAFVDAVTGLANVKGLLFLLAQYLDEYRFGHRNFVAIFIKIRAIDRLLRRYGAEACDEVLCCIAEEIRRVLGPAGASGRFERNQFLVFSQYNSQEEVRDLGQRLRTGIESIHNFGQRSCTLFVELHMAYPQDQSDFYEDIITALLGRSRKK</sequence>
<dbReference type="GO" id="GO:0071111">
    <property type="term" value="F:cyclic-guanylate-specific phosphodiesterase activity"/>
    <property type="evidence" value="ECO:0007669"/>
    <property type="project" value="InterPro"/>
</dbReference>
<dbReference type="Proteomes" id="UP000283442">
    <property type="component" value="Unassembled WGS sequence"/>
</dbReference>
<dbReference type="Gene3D" id="3.30.70.270">
    <property type="match status" value="1"/>
</dbReference>
<dbReference type="SUPFAM" id="SSF55785">
    <property type="entry name" value="PYP-like sensor domain (PAS domain)"/>
    <property type="match status" value="1"/>
</dbReference>
<organism evidence="3 4">
    <name type="scientific">Mitsuokella multacida</name>
    <dbReference type="NCBI Taxonomy" id="52226"/>
    <lineage>
        <taxon>Bacteria</taxon>
        <taxon>Bacillati</taxon>
        <taxon>Bacillota</taxon>
        <taxon>Negativicutes</taxon>
        <taxon>Selenomonadales</taxon>
        <taxon>Selenomonadaceae</taxon>
        <taxon>Mitsuokella</taxon>
    </lineage>
</organism>
<dbReference type="EMBL" id="QRHE01000008">
    <property type="protein sequence ID" value="RHF51162.1"/>
    <property type="molecule type" value="Genomic_DNA"/>
</dbReference>
<dbReference type="SMART" id="SM00267">
    <property type="entry name" value="GGDEF"/>
    <property type="match status" value="1"/>
</dbReference>
<dbReference type="Pfam" id="PF00563">
    <property type="entry name" value="EAL"/>
    <property type="match status" value="1"/>
</dbReference>
<dbReference type="InterPro" id="IPR029787">
    <property type="entry name" value="Nucleotide_cyclase"/>
</dbReference>
<dbReference type="PROSITE" id="PS50887">
    <property type="entry name" value="GGDEF"/>
    <property type="match status" value="1"/>
</dbReference>
<feature type="domain" description="EAL" evidence="1">
    <location>
        <begin position="12"/>
        <end position="264"/>
    </location>
</feature>
<dbReference type="InterPro" id="IPR050706">
    <property type="entry name" value="Cyclic-di-GMP_PDE-like"/>
</dbReference>
<dbReference type="Pfam" id="PF00990">
    <property type="entry name" value="GGDEF"/>
    <property type="match status" value="1"/>
</dbReference>
<evidence type="ECO:0000259" key="2">
    <source>
        <dbReference type="PROSITE" id="PS50887"/>
    </source>
</evidence>
<dbReference type="InterPro" id="IPR035965">
    <property type="entry name" value="PAS-like_dom_sf"/>
</dbReference>
<dbReference type="SMART" id="SM00052">
    <property type="entry name" value="EAL"/>
    <property type="match status" value="1"/>
</dbReference>
<dbReference type="CDD" id="cd01948">
    <property type="entry name" value="EAL"/>
    <property type="match status" value="1"/>
</dbReference>
<dbReference type="PROSITE" id="PS50883">
    <property type="entry name" value="EAL"/>
    <property type="match status" value="1"/>
</dbReference>
<feature type="domain" description="GGDEF" evidence="2">
    <location>
        <begin position="703"/>
        <end position="822"/>
    </location>
</feature>
<gene>
    <name evidence="3" type="ORF">DW674_08735</name>
</gene>
<evidence type="ECO:0000313" key="4">
    <source>
        <dbReference type="Proteomes" id="UP000283442"/>
    </source>
</evidence>
<dbReference type="SUPFAM" id="SSF55073">
    <property type="entry name" value="Nucleotide cyclase"/>
    <property type="match status" value="1"/>
</dbReference>
<dbReference type="AlphaFoldDB" id="A0A414NVY8"/>
<dbReference type="PANTHER" id="PTHR33121:SF79">
    <property type="entry name" value="CYCLIC DI-GMP PHOSPHODIESTERASE PDED-RELATED"/>
    <property type="match status" value="1"/>
</dbReference>
<dbReference type="InterPro" id="IPR001633">
    <property type="entry name" value="EAL_dom"/>
</dbReference>
<dbReference type="PANTHER" id="PTHR33121">
    <property type="entry name" value="CYCLIC DI-GMP PHOSPHODIESTERASE PDEF"/>
    <property type="match status" value="1"/>
</dbReference>
<proteinExistence type="predicted"/>
<protein>
    <submittedName>
        <fullName evidence="3">EAL domain-containing protein</fullName>
    </submittedName>
</protein>
<evidence type="ECO:0000259" key="1">
    <source>
        <dbReference type="PROSITE" id="PS50883"/>
    </source>
</evidence>
<comment type="caution">
    <text evidence="3">The sequence shown here is derived from an EMBL/GenBank/DDBJ whole genome shotgun (WGS) entry which is preliminary data.</text>
</comment>